<dbReference type="SUPFAM" id="SSF53474">
    <property type="entry name" value="alpha/beta-Hydrolases"/>
    <property type="match status" value="2"/>
</dbReference>
<dbReference type="AlphaFoldDB" id="A0AAQ3TE76"/>
<dbReference type="InterPro" id="IPR029058">
    <property type="entry name" value="AB_hydrolase_fold"/>
</dbReference>
<organism evidence="2 3">
    <name type="scientific">Paspalum notatum var. saurae</name>
    <dbReference type="NCBI Taxonomy" id="547442"/>
    <lineage>
        <taxon>Eukaryota</taxon>
        <taxon>Viridiplantae</taxon>
        <taxon>Streptophyta</taxon>
        <taxon>Embryophyta</taxon>
        <taxon>Tracheophyta</taxon>
        <taxon>Spermatophyta</taxon>
        <taxon>Magnoliopsida</taxon>
        <taxon>Liliopsida</taxon>
        <taxon>Poales</taxon>
        <taxon>Poaceae</taxon>
        <taxon>PACMAD clade</taxon>
        <taxon>Panicoideae</taxon>
        <taxon>Andropogonodae</taxon>
        <taxon>Paspaleae</taxon>
        <taxon>Paspalinae</taxon>
        <taxon>Paspalum</taxon>
    </lineage>
</organism>
<dbReference type="Proteomes" id="UP001341281">
    <property type="component" value="Chromosome 04"/>
</dbReference>
<keyword evidence="3" id="KW-1185">Reference proteome</keyword>
<dbReference type="PANTHER" id="PTHR23024">
    <property type="entry name" value="ARYLACETAMIDE DEACETYLASE"/>
    <property type="match status" value="1"/>
</dbReference>
<dbReference type="InterPro" id="IPR050466">
    <property type="entry name" value="Carboxylest/Gibb_receptor"/>
</dbReference>
<feature type="domain" description="Alpha/beta hydrolase fold-3" evidence="1">
    <location>
        <begin position="394"/>
        <end position="589"/>
    </location>
</feature>
<feature type="domain" description="Alpha/beta hydrolase fold-3" evidence="1">
    <location>
        <begin position="83"/>
        <end position="308"/>
    </location>
</feature>
<dbReference type="PANTHER" id="PTHR23024:SF464">
    <property type="entry name" value="CARBOXYLESTERASE 15-RELATED"/>
    <property type="match status" value="1"/>
</dbReference>
<dbReference type="Gene3D" id="3.40.50.1820">
    <property type="entry name" value="alpha/beta hydrolase"/>
    <property type="match status" value="3"/>
</dbReference>
<proteinExistence type="predicted"/>
<dbReference type="EMBL" id="CP144748">
    <property type="protein sequence ID" value="WVZ72344.1"/>
    <property type="molecule type" value="Genomic_DNA"/>
</dbReference>
<evidence type="ECO:0000313" key="3">
    <source>
        <dbReference type="Proteomes" id="UP001341281"/>
    </source>
</evidence>
<dbReference type="Pfam" id="PF07859">
    <property type="entry name" value="Abhydrolase_3"/>
    <property type="match status" value="2"/>
</dbReference>
<evidence type="ECO:0000313" key="2">
    <source>
        <dbReference type="EMBL" id="WVZ72344.1"/>
    </source>
</evidence>
<sequence>MSCDAAAPHVVEDFFGVVRLLSDGSVVRGDETVLMPVEPVPDVPCVEWKDAVYDAARGLKVRVYRPTPAAAGEGGGSTKLPVLVHFHGGGYCLGSYDQAGWSDYFRRRLAADLPAVVLSVQYRLAPEHRLPAAIEDGAAFLAWLRAQAVLGAGAEPWLAESADFSRTLVSGVYAGANLAHHVAVQVGSGQIELHPVRLAGYVLLSAFFGGVERTSTEVNPPAGVSLTVAMSDQLWRMALPAGATMDHPLANPFGPGSPDLTPVALPPVLVEAPERDVLRDRVLLYAARLKEMGKAVELAEFEGEQHGFSVRGWGQANEELGFYGVVELLSDGSVVRGDETTVMPTGPFPDVPDVEWKDAVYDAARGLKVRLYRSSPVIAAGSGTTEGDNKLPVLVYFHGGGYCIGAYDHPMFHSRCKGFAAALPAVVLSVQYRLAPEHRLPAAIDDAAAFFSWLRRAQAGAEPWLIASGKIELAAPARLAGYVLFSAFFGSEERVGTESDPPADVSLTVDASDKLWRMALPVGATRDHPLANPFGPGSPSLEALPLPPALVVAPGQDVLRDHVLRYAARLKAMGKAVELAEFAGERHGFSCGQRSAATEESMPILKRFVGHGATLRLLLI</sequence>
<reference evidence="2 3" key="1">
    <citation type="submission" date="2024-02" db="EMBL/GenBank/DDBJ databases">
        <title>High-quality chromosome-scale genome assembly of Pensacola bahiagrass (Paspalum notatum Flugge var. saurae).</title>
        <authorList>
            <person name="Vega J.M."/>
            <person name="Podio M."/>
            <person name="Orjuela J."/>
            <person name="Siena L.A."/>
            <person name="Pessino S.C."/>
            <person name="Combes M.C."/>
            <person name="Mariac C."/>
            <person name="Albertini E."/>
            <person name="Pupilli F."/>
            <person name="Ortiz J.P.A."/>
            <person name="Leblanc O."/>
        </authorList>
    </citation>
    <scope>NUCLEOTIDE SEQUENCE [LARGE SCALE GENOMIC DNA]</scope>
    <source>
        <strain evidence="2">R1</strain>
        <tissue evidence="2">Leaf</tissue>
    </source>
</reference>
<protein>
    <recommendedName>
        <fullName evidence="1">Alpha/beta hydrolase fold-3 domain-containing protein</fullName>
    </recommendedName>
</protein>
<gene>
    <name evidence="2" type="ORF">U9M48_020819</name>
</gene>
<name>A0AAQ3TE76_PASNO</name>
<accession>A0AAQ3TE76</accession>
<evidence type="ECO:0000259" key="1">
    <source>
        <dbReference type="Pfam" id="PF07859"/>
    </source>
</evidence>
<dbReference type="InterPro" id="IPR013094">
    <property type="entry name" value="AB_hydrolase_3"/>
</dbReference>
<dbReference type="GO" id="GO:0016787">
    <property type="term" value="F:hydrolase activity"/>
    <property type="evidence" value="ECO:0007669"/>
    <property type="project" value="InterPro"/>
</dbReference>